<dbReference type="Gene3D" id="2.180.10.10">
    <property type="entry name" value="RHS repeat-associated core"/>
    <property type="match status" value="8"/>
</dbReference>
<evidence type="ECO:0000259" key="3">
    <source>
        <dbReference type="Pfam" id="PF20148"/>
    </source>
</evidence>
<protein>
    <submittedName>
        <fullName evidence="5">RHS repeat-associated core domain-containing protein</fullName>
    </submittedName>
</protein>
<dbReference type="Pfam" id="PF05593">
    <property type="entry name" value="RHS_repeat"/>
    <property type="match status" value="12"/>
</dbReference>
<dbReference type="Pfam" id="PF20148">
    <property type="entry name" value="DUF6531"/>
    <property type="match status" value="1"/>
</dbReference>
<reference evidence="6" key="1">
    <citation type="submission" date="2017-06" db="EMBL/GenBank/DDBJ databases">
        <authorList>
            <person name="Varghese N."/>
            <person name="Submissions S."/>
        </authorList>
    </citation>
    <scope>NUCLEOTIDE SEQUENCE [LARGE SCALE GENOMIC DNA]</scope>
    <source>
        <strain evidence="6">JAD2</strain>
    </source>
</reference>
<dbReference type="InParanoid" id="A0A212R2S4"/>
<dbReference type="Proteomes" id="UP000197025">
    <property type="component" value="Unassembled WGS sequence"/>
</dbReference>
<dbReference type="InterPro" id="IPR031325">
    <property type="entry name" value="RHS_repeat"/>
</dbReference>
<dbReference type="InterPro" id="IPR050708">
    <property type="entry name" value="T6SS_VgrG/RHS"/>
</dbReference>
<feature type="domain" description="Teneurin-like YD-shell" evidence="4">
    <location>
        <begin position="1115"/>
        <end position="1223"/>
    </location>
</feature>
<dbReference type="SUPFAM" id="SSF69304">
    <property type="entry name" value="Tricorn protease N-terminal domain"/>
    <property type="match status" value="1"/>
</dbReference>
<keyword evidence="6" id="KW-1185">Reference proteome</keyword>
<dbReference type="InterPro" id="IPR022385">
    <property type="entry name" value="Rhs_assc_core"/>
</dbReference>
<feature type="domain" description="Teneurin-like YD-shell" evidence="4">
    <location>
        <begin position="675"/>
        <end position="837"/>
    </location>
</feature>
<gene>
    <name evidence="5" type="ORF">SAMN02746019_00000910</name>
</gene>
<dbReference type="OrthoDB" id="134906at2"/>
<dbReference type="InterPro" id="IPR006530">
    <property type="entry name" value="YD"/>
</dbReference>
<proteinExistence type="predicted"/>
<feature type="region of interest" description="Disordered" evidence="2">
    <location>
        <begin position="231"/>
        <end position="257"/>
    </location>
</feature>
<feature type="region of interest" description="Disordered" evidence="2">
    <location>
        <begin position="35"/>
        <end position="69"/>
    </location>
</feature>
<evidence type="ECO:0000259" key="4">
    <source>
        <dbReference type="Pfam" id="PF25023"/>
    </source>
</evidence>
<name>A0A212R2S4_9CHLR</name>
<dbReference type="RefSeq" id="WP_088571346.1">
    <property type="nucleotide sequence ID" value="NZ_FYEK01000028.1"/>
</dbReference>
<evidence type="ECO:0000256" key="2">
    <source>
        <dbReference type="SAM" id="MobiDB-lite"/>
    </source>
</evidence>
<evidence type="ECO:0000313" key="5">
    <source>
        <dbReference type="EMBL" id="SNB66287.1"/>
    </source>
</evidence>
<dbReference type="PANTHER" id="PTHR32305:SF15">
    <property type="entry name" value="PROTEIN RHSA-RELATED"/>
    <property type="match status" value="1"/>
</dbReference>
<dbReference type="Pfam" id="PF25023">
    <property type="entry name" value="TEN_YD-shell"/>
    <property type="match status" value="3"/>
</dbReference>
<dbReference type="NCBIfam" id="TIGR01643">
    <property type="entry name" value="YD_repeat_2x"/>
    <property type="match status" value="25"/>
</dbReference>
<dbReference type="EMBL" id="FYEK01000028">
    <property type="protein sequence ID" value="SNB66287.1"/>
    <property type="molecule type" value="Genomic_DNA"/>
</dbReference>
<dbReference type="InterPro" id="IPR045351">
    <property type="entry name" value="DUF6531"/>
</dbReference>
<organism evidence="5 6">
    <name type="scientific">Thermoflexus hugenholtzii JAD2</name>
    <dbReference type="NCBI Taxonomy" id="877466"/>
    <lineage>
        <taxon>Bacteria</taxon>
        <taxon>Bacillati</taxon>
        <taxon>Chloroflexota</taxon>
        <taxon>Thermoflexia</taxon>
        <taxon>Thermoflexales</taxon>
        <taxon>Thermoflexaceae</taxon>
        <taxon>Thermoflexus</taxon>
    </lineage>
</organism>
<dbReference type="NCBIfam" id="TIGR03696">
    <property type="entry name" value="Rhs_assc_core"/>
    <property type="match status" value="1"/>
</dbReference>
<sequence>MGTGRRGRVRRILRLLLVGIWGLLPALPAPKMPPPVLARAAPDRPRDPLPQIDRPVPATPASLGGDRHPAGGAPYRVFLPLVRQAGDPDRISPYGGVFTSPDGRVTVEVPPGAVTSSVRLRYAVRSPAPPDAGLALAFDLEATDQEGRAVRAFRAPLALTVRLPEALPASSGVVLSVYDPGQGRWVPLPSLFDRVHRVLRAWTSHFSTFGVQVQEGEGAACRFRLLEAVPPGETGSGTAPEVPDPGPEGGARLVSPSAYGKGTLTLRRASDARSRSWVFPGGAFSEDVADLFPRPSGPITNPYALRYTAQLEVDNTAILTHTSGPFDLELVDRLPPRIRGVQIFQDGEGGVAISADIEDNCALAAVVFVAASDSGGGGVAAPVASGNGRYGAVFTLPRVGRNTFTIWAADATGNVAVWSAALPAAYSGAFGFAALKGPCGGTCGTEGDPVNTASGNFVTRTLDLRLPGIGNTEIRVERTYNAQAVPPQGDFALIGMDPGPFGPGWSWPFDFRLEFMENDLLRGIKVHYPDGHTARFRREEGGAFTPLTPGNTDRLQAVPGGYVLQQKDLTRYRFDPEGRLVEVRDANGNTQTLTYDGAGRLVRVENSAGRWIEIAYTPEGRIAEIRAPGGVRLRYAYTDGLLTAFTDARGQTWQYAYDAAGRLTEIRAPKGHPALRMRYDDQGRVIELIEGATARRTFAYDNPAHLRRVADAYGRVTVHQYDARYRLIRLTDPLGETEEYGYDDQDRRVFFKDKEGRRWRYVYDDRGNLIHEDGPLGWERAWEYNEMDRLTMEQDPAGRRTLYTYDDRGNLTVITNALGFTRTFAYDDRGLPIRLTDFNGNVITNSYDAAGNLIAVENGVGAVTRYGYDGLGRTVAMTTPNGAVFTYTYDAGSPLLTGIFGPLGYRETYEYDPNGNLSQKVDPNGNPTRYEYDNSDRLVAEVNALGYTTVYTYGLMNELVAMQDAEGRVTTYEYDALLRLIAVHAPEGATTRYAYDGVGNLTDETDPEGRVTHYIYNDLDRLVERIQNYVPGGPQNADTNVSTHYEYDPAGNLIQVVDPNGIVTRYEYDVLNRLRAEIRNFRPGEPPGPDVHVTTHYEYDPNGNLIRRVNPRGFATVYAYDAANRLIAVTDALSQTTTYAYDPDGNLLALTDPAGMTIRYEYDLLDRRTAEIRNFRPDLPSGPDVNVTTRYEYDPAGNLVRVVNPNGIPTCYEYDALNRLITEIRNCQPGQPPGPDVNVATHYEYDRVGNLILLTDPNGHSTHFVYDGLNRLVSRTDPGGHTVTFSYDRVGNLIRQVDARGFPTAYAYDALNRPITVTNALSGTVVFRYDSAGNLLARTDPNNHTTHFTYDGLYRLATVTDPEGFVTRYEYDPNGNRTALVDGNGHRTTLTYDPLDRLETVTNAEGETTRYSYDPVGNQTQRIEPDGVVTRYDYDGVYRLAAVTLNHRPGAPADHQTNVTYRYHYDPVGNRLQVDLPPNAAAFTRTLRYEYDPLNRLMAETDPLGNTWRYGYDPAGNRIRRVDPEGHVTTYTYDADNLLVRIAYDDGTAIAFAYDENHNRTVMTDTLGVSRWVYDPLNRVVEVTDSLGRRLGYGYDPASNWVALTLPEGGVIRYHYSANNRLRGVTDPEGRRTLFERDGEGNLRRQFNPNGTVTEASYDRANRLRSLTTRRLDGTVIAAFAYELNEVGLRTVMTATYGWRNPPVVTERYTYDPLRRLVGVSDSEGFQAIYEYDAAGNRTRWWANDDQTTPRPRDGFEVTSTYDAADQLLQALRVGSQPNDRQAFVYAYDANGNRVNLNWPGPPGPNTQGMDYVYDRENRLIAVQAYQVNHRGQRVEREVTRLYYDGLGRRLVKEYDPKAGAGGVKRTEYAFDHLNPVAEYFLWNGQRAEYYRGGAEAFSPTPMLLALRHFPAGTQGQTYWVHLDGRGSVAGLTKHQGQSTHNYRYDAYGLLLPAQGNWTDPHNHYTFAGKEWDEHLGLYEFGVRLYDPWAGVWLTREPLPAQAGEPRTWHRYGYAWADPVNRWDPYGEQIGGFGGCGTLALLG</sequence>
<dbReference type="InterPro" id="IPR056823">
    <property type="entry name" value="TEN-like_YD-shell"/>
</dbReference>
<keyword evidence="1" id="KW-0677">Repeat</keyword>
<evidence type="ECO:0000313" key="6">
    <source>
        <dbReference type="Proteomes" id="UP000197025"/>
    </source>
</evidence>
<dbReference type="PANTHER" id="PTHR32305">
    <property type="match status" value="1"/>
</dbReference>
<feature type="domain" description="DUF6531" evidence="3">
    <location>
        <begin position="447"/>
        <end position="536"/>
    </location>
</feature>
<accession>A0A212R2S4</accession>
<feature type="domain" description="Teneurin-like YD-shell" evidence="4">
    <location>
        <begin position="568"/>
        <end position="671"/>
    </location>
</feature>
<evidence type="ECO:0000256" key="1">
    <source>
        <dbReference type="ARBA" id="ARBA00022737"/>
    </source>
</evidence>